<dbReference type="AlphaFoldDB" id="A0A0G0VJK6"/>
<dbReference type="PANTHER" id="PTHR21011:SF1">
    <property type="entry name" value="SMALL RIBOSOMAL SUBUNIT PROTEIN BS6M"/>
    <property type="match status" value="1"/>
</dbReference>
<evidence type="ECO:0000256" key="3">
    <source>
        <dbReference type="HAMAP-Rule" id="MF_00360"/>
    </source>
</evidence>
<keyword evidence="3" id="KW-0694">RNA-binding</keyword>
<dbReference type="GO" id="GO:0070181">
    <property type="term" value="F:small ribosomal subunit rRNA binding"/>
    <property type="evidence" value="ECO:0007669"/>
    <property type="project" value="TreeGrafter"/>
</dbReference>
<evidence type="ECO:0000313" key="5">
    <source>
        <dbReference type="Proteomes" id="UP000034664"/>
    </source>
</evidence>
<dbReference type="NCBIfam" id="TIGR00166">
    <property type="entry name" value="S6"/>
    <property type="match status" value="1"/>
</dbReference>
<keyword evidence="3 4" id="KW-0689">Ribosomal protein</keyword>
<dbReference type="GO" id="GO:0003735">
    <property type="term" value="F:structural constituent of ribosome"/>
    <property type="evidence" value="ECO:0007669"/>
    <property type="project" value="InterPro"/>
</dbReference>
<dbReference type="EMBL" id="LBZM01000011">
    <property type="protein sequence ID" value="KKR72140.1"/>
    <property type="molecule type" value="Genomic_DNA"/>
</dbReference>
<evidence type="ECO:0000256" key="1">
    <source>
        <dbReference type="ARBA" id="ARBA00009512"/>
    </source>
</evidence>
<proteinExistence type="inferred from homology"/>
<protein>
    <recommendedName>
        <fullName evidence="2 3">Small ribosomal subunit protein bS6</fullName>
    </recommendedName>
</protein>
<dbReference type="GO" id="GO:0005840">
    <property type="term" value="C:ribosome"/>
    <property type="evidence" value="ECO:0007669"/>
    <property type="project" value="UniProtKB-KW"/>
</dbReference>
<organism evidence="4 5">
    <name type="scientific">Candidatus Roizmanbacteria bacterium GW2011_GWB1_40_7</name>
    <dbReference type="NCBI Taxonomy" id="1618482"/>
    <lineage>
        <taxon>Bacteria</taxon>
        <taxon>Candidatus Roizmaniibacteriota</taxon>
    </lineage>
</organism>
<gene>
    <name evidence="3" type="primary">rpsF</name>
    <name evidence="4" type="ORF">UU14_C0011G0030</name>
</gene>
<name>A0A0G0VJK6_9BACT</name>
<dbReference type="Gene3D" id="3.30.70.60">
    <property type="match status" value="1"/>
</dbReference>
<comment type="caution">
    <text evidence="4">The sequence shown here is derived from an EMBL/GenBank/DDBJ whole genome shotgun (WGS) entry which is preliminary data.</text>
</comment>
<dbReference type="GO" id="GO:1990904">
    <property type="term" value="C:ribonucleoprotein complex"/>
    <property type="evidence" value="ECO:0007669"/>
    <property type="project" value="UniProtKB-KW"/>
</dbReference>
<dbReference type="GO" id="GO:0005737">
    <property type="term" value="C:cytoplasm"/>
    <property type="evidence" value="ECO:0007669"/>
    <property type="project" value="UniProtKB-ARBA"/>
</dbReference>
<dbReference type="InterPro" id="IPR000529">
    <property type="entry name" value="Ribosomal_bS6"/>
</dbReference>
<dbReference type="Pfam" id="PF01250">
    <property type="entry name" value="Ribosomal_S6"/>
    <property type="match status" value="1"/>
</dbReference>
<keyword evidence="3" id="KW-0699">rRNA-binding</keyword>
<dbReference type="InterPro" id="IPR020814">
    <property type="entry name" value="Ribosomal_S6_plastid/chlpt"/>
</dbReference>
<dbReference type="SUPFAM" id="SSF54995">
    <property type="entry name" value="Ribosomal protein S6"/>
    <property type="match status" value="1"/>
</dbReference>
<dbReference type="InterPro" id="IPR014717">
    <property type="entry name" value="Transl_elong_EF1B/ribsomal_bS6"/>
</dbReference>
<dbReference type="InterPro" id="IPR035980">
    <property type="entry name" value="Ribosomal_bS6_sf"/>
</dbReference>
<accession>A0A0G0VJK6</accession>
<keyword evidence="3" id="KW-0687">Ribonucleoprotein</keyword>
<dbReference type="GO" id="GO:0006412">
    <property type="term" value="P:translation"/>
    <property type="evidence" value="ECO:0007669"/>
    <property type="project" value="UniProtKB-UniRule"/>
</dbReference>
<sequence>MQQYELTLILKPTLTEEQADAIIEKLKLAIVHRQVWGKRMLAYPIRKEKEGLYIHLVIELPESSVSSLEEKIRLNEQIIRHLLVTAEKHMHVA</sequence>
<dbReference type="HAMAP" id="MF_00360">
    <property type="entry name" value="Ribosomal_bS6"/>
    <property type="match status" value="1"/>
</dbReference>
<evidence type="ECO:0000313" key="4">
    <source>
        <dbReference type="EMBL" id="KKR72140.1"/>
    </source>
</evidence>
<dbReference type="PANTHER" id="PTHR21011">
    <property type="entry name" value="MITOCHONDRIAL 28S RIBOSOMAL PROTEIN S6"/>
    <property type="match status" value="1"/>
</dbReference>
<reference evidence="4 5" key="1">
    <citation type="journal article" date="2015" name="Nature">
        <title>rRNA introns, odd ribosomes, and small enigmatic genomes across a large radiation of phyla.</title>
        <authorList>
            <person name="Brown C.T."/>
            <person name="Hug L.A."/>
            <person name="Thomas B.C."/>
            <person name="Sharon I."/>
            <person name="Castelle C.J."/>
            <person name="Singh A."/>
            <person name="Wilkins M.J."/>
            <person name="Williams K.H."/>
            <person name="Banfield J.F."/>
        </authorList>
    </citation>
    <scope>NUCLEOTIDE SEQUENCE [LARGE SCALE GENOMIC DNA]</scope>
</reference>
<dbReference type="CDD" id="cd00473">
    <property type="entry name" value="bS6"/>
    <property type="match status" value="1"/>
</dbReference>
<comment type="similarity">
    <text evidence="1 3">Belongs to the bacterial ribosomal protein bS6 family.</text>
</comment>
<dbReference type="Proteomes" id="UP000034664">
    <property type="component" value="Unassembled WGS sequence"/>
</dbReference>
<evidence type="ECO:0000256" key="2">
    <source>
        <dbReference type="ARBA" id="ARBA00035294"/>
    </source>
</evidence>
<comment type="function">
    <text evidence="3">Binds together with bS18 to 16S ribosomal RNA.</text>
</comment>